<dbReference type="Proteomes" id="UP000799755">
    <property type="component" value="Unassembled WGS sequence"/>
</dbReference>
<accession>A0ACB6QEY4</accession>
<sequence length="583" mass="65088">MSLSTLNPLQLSILAPQSQHRSLSFRIHFTLIFYFYNFNCLLVIYDARNRVVRNISHRIGIPFTTITSSFQPHEPLKHHAIVFVIIVSTILLLILIISIFIFNARVEFSREFWDYLLDCLKTAWNYINGFFKACWPCKDNNMDDDGNPLANQEANGGESGNDGELDEPLPGCLEIELEHEGHGSVQRPNHCSSPGPHDYYATPSPDSSWNDENSIECIDQDAGRSTNTHRRPQGLASAMKGRNTSSRHFHLYRGTALPGKRQIKFAATKSPPKSGRNSAAATIRQPRSATAPHNTLSDFTNTDLSFGEPDALGDSDGGVPTACYRRMSNDSGIGTIPISRLQDEVEVEPSYYPEATEFLENGGSPTESTHSAESYVYPIPGRLFEFGRLKYGKGLRASIHTPKLLIAREAMPTVPAQAVAGGALLTIISRKDSRYFEEGGGGRHLQPTEETPLLRSNRFIAAQRGDGGSQEEHTYSMAEDLCRPKHFLPRLVMDRLVDSGLSAKEISPCDQNIYHHCVIDAQMKPLEVGSRLLTRGEIFTLMEGIKAREIQPKYILFKMISNPRIPLQKQTSVNVDLRFSQQP</sequence>
<gene>
    <name evidence="1" type="ORF">BDR25DRAFT_361238</name>
</gene>
<keyword evidence="2" id="KW-1185">Reference proteome</keyword>
<evidence type="ECO:0000313" key="1">
    <source>
        <dbReference type="EMBL" id="KAF2464691.1"/>
    </source>
</evidence>
<evidence type="ECO:0000313" key="2">
    <source>
        <dbReference type="Proteomes" id="UP000799755"/>
    </source>
</evidence>
<protein>
    <submittedName>
        <fullName evidence="1">Uncharacterized protein</fullName>
    </submittedName>
</protein>
<reference evidence="1" key="1">
    <citation type="journal article" date="2020" name="Stud. Mycol.">
        <title>101 Dothideomycetes genomes: a test case for predicting lifestyles and emergence of pathogens.</title>
        <authorList>
            <person name="Haridas S."/>
            <person name="Albert R."/>
            <person name="Binder M."/>
            <person name="Bloem J."/>
            <person name="Labutti K."/>
            <person name="Salamov A."/>
            <person name="Andreopoulos B."/>
            <person name="Baker S."/>
            <person name="Barry K."/>
            <person name="Bills G."/>
            <person name="Bluhm B."/>
            <person name="Cannon C."/>
            <person name="Castanera R."/>
            <person name="Culley D."/>
            <person name="Daum C."/>
            <person name="Ezra D."/>
            <person name="Gonzalez J."/>
            <person name="Henrissat B."/>
            <person name="Kuo A."/>
            <person name="Liang C."/>
            <person name="Lipzen A."/>
            <person name="Lutzoni F."/>
            <person name="Magnuson J."/>
            <person name="Mondo S."/>
            <person name="Nolan M."/>
            <person name="Ohm R."/>
            <person name="Pangilinan J."/>
            <person name="Park H.-J."/>
            <person name="Ramirez L."/>
            <person name="Alfaro M."/>
            <person name="Sun H."/>
            <person name="Tritt A."/>
            <person name="Yoshinaga Y."/>
            <person name="Zwiers L.-H."/>
            <person name="Turgeon B."/>
            <person name="Goodwin S."/>
            <person name="Spatafora J."/>
            <person name="Crous P."/>
            <person name="Grigoriev I."/>
        </authorList>
    </citation>
    <scope>NUCLEOTIDE SEQUENCE</scope>
    <source>
        <strain evidence="1">ATCC 200398</strain>
    </source>
</reference>
<proteinExistence type="predicted"/>
<name>A0ACB6QEY4_9PLEO</name>
<comment type="caution">
    <text evidence="1">The sequence shown here is derived from an EMBL/GenBank/DDBJ whole genome shotgun (WGS) entry which is preliminary data.</text>
</comment>
<dbReference type="EMBL" id="MU003534">
    <property type="protein sequence ID" value="KAF2464691.1"/>
    <property type="molecule type" value="Genomic_DNA"/>
</dbReference>
<organism evidence="1 2">
    <name type="scientific">Lindgomyces ingoldianus</name>
    <dbReference type="NCBI Taxonomy" id="673940"/>
    <lineage>
        <taxon>Eukaryota</taxon>
        <taxon>Fungi</taxon>
        <taxon>Dikarya</taxon>
        <taxon>Ascomycota</taxon>
        <taxon>Pezizomycotina</taxon>
        <taxon>Dothideomycetes</taxon>
        <taxon>Pleosporomycetidae</taxon>
        <taxon>Pleosporales</taxon>
        <taxon>Lindgomycetaceae</taxon>
        <taxon>Lindgomyces</taxon>
    </lineage>
</organism>